<dbReference type="Proteomes" id="UP001433268">
    <property type="component" value="Unassembled WGS sequence"/>
</dbReference>
<dbReference type="GeneID" id="92046152"/>
<proteinExistence type="predicted"/>
<sequence>MASNNDHDALAPPALRAARLPVIQDKLAVRFNSKKLHQYDWIFNNEEFKAAVMTVLGSNYLQVLEVFTNGSGIECRFLLLLANSMQVHQRGVKKRPYHDESEDDESAIGRTVLNGICCARLATEQTWQCMNMSEEKTKQVEEIVAHLKTHLVFPVSKYAKAAPYPIDTLRPCLYHLKVKRDRPFRLLSTWARSRSFSFVQTPSQAGILVRGKKHFRLLDCSLGITCDTCKCGAANAFKFGALYS</sequence>
<evidence type="ECO:0000313" key="2">
    <source>
        <dbReference type="Proteomes" id="UP001433268"/>
    </source>
</evidence>
<comment type="caution">
    <text evidence="1">The sequence shown here is derived from an EMBL/GenBank/DDBJ whole genome shotgun (WGS) entry which is preliminary data.</text>
</comment>
<dbReference type="EMBL" id="JAQQWN010000006">
    <property type="protein sequence ID" value="KAK8080959.1"/>
    <property type="molecule type" value="Genomic_DNA"/>
</dbReference>
<evidence type="ECO:0000313" key="1">
    <source>
        <dbReference type="EMBL" id="KAK8080959.1"/>
    </source>
</evidence>
<gene>
    <name evidence="1" type="ORF">PG997_008777</name>
</gene>
<organism evidence="1 2">
    <name type="scientific">Apiospora hydei</name>
    <dbReference type="NCBI Taxonomy" id="1337664"/>
    <lineage>
        <taxon>Eukaryota</taxon>
        <taxon>Fungi</taxon>
        <taxon>Dikarya</taxon>
        <taxon>Ascomycota</taxon>
        <taxon>Pezizomycotina</taxon>
        <taxon>Sordariomycetes</taxon>
        <taxon>Xylariomycetidae</taxon>
        <taxon>Amphisphaeriales</taxon>
        <taxon>Apiosporaceae</taxon>
        <taxon>Apiospora</taxon>
    </lineage>
</organism>
<accession>A0ABR1WFL8</accession>
<reference evidence="1 2" key="1">
    <citation type="submission" date="2023-01" db="EMBL/GenBank/DDBJ databases">
        <title>Analysis of 21 Apiospora genomes using comparative genomics revels a genus with tremendous synthesis potential of carbohydrate active enzymes and secondary metabolites.</title>
        <authorList>
            <person name="Sorensen T."/>
        </authorList>
    </citation>
    <scope>NUCLEOTIDE SEQUENCE [LARGE SCALE GENOMIC DNA]</scope>
    <source>
        <strain evidence="1 2">CBS 114990</strain>
    </source>
</reference>
<protein>
    <submittedName>
        <fullName evidence="1">Uncharacterized protein</fullName>
    </submittedName>
</protein>
<dbReference type="RefSeq" id="XP_066668434.1">
    <property type="nucleotide sequence ID" value="XM_066813092.1"/>
</dbReference>
<keyword evidence="2" id="KW-1185">Reference proteome</keyword>
<name>A0ABR1WFL8_9PEZI</name>